<evidence type="ECO:0000259" key="7">
    <source>
        <dbReference type="PROSITE" id="PS51085"/>
    </source>
</evidence>
<accession>A0A3G1KXL5</accession>
<dbReference type="PROSITE" id="PS51085">
    <property type="entry name" value="2FE2S_FER_2"/>
    <property type="match status" value="1"/>
</dbReference>
<dbReference type="GO" id="GO:0016491">
    <property type="term" value="F:oxidoreductase activity"/>
    <property type="evidence" value="ECO:0007669"/>
    <property type="project" value="UniProtKB-KW"/>
</dbReference>
<evidence type="ECO:0000256" key="3">
    <source>
        <dbReference type="ARBA" id="ARBA00023002"/>
    </source>
</evidence>
<evidence type="ECO:0000313" key="8">
    <source>
        <dbReference type="EMBL" id="ATW27160.1"/>
    </source>
</evidence>
<dbReference type="EMBL" id="CP017634">
    <property type="protein sequence ID" value="ATW27160.1"/>
    <property type="molecule type" value="Genomic_DNA"/>
</dbReference>
<keyword evidence="5" id="KW-0411">Iron-sulfur</keyword>
<dbReference type="Pfam" id="PF01799">
    <property type="entry name" value="Fer2_2"/>
    <property type="match status" value="1"/>
</dbReference>
<dbReference type="InterPro" id="IPR036884">
    <property type="entry name" value="2Fe-2S-bd_dom_sf"/>
</dbReference>
<keyword evidence="9" id="KW-1185">Reference proteome</keyword>
<comment type="pathway">
    <text evidence="6">Alkaloid degradation; nicotine degradation.</text>
</comment>
<dbReference type="OrthoDB" id="9796880at2"/>
<dbReference type="Pfam" id="PF00111">
    <property type="entry name" value="Fer2"/>
    <property type="match status" value="1"/>
</dbReference>
<dbReference type="FunFam" id="3.10.20.30:FF:000020">
    <property type="entry name" value="Xanthine dehydrogenase iron-sulfur subunit"/>
    <property type="match status" value="1"/>
</dbReference>
<keyword evidence="2" id="KW-0479">Metal-binding</keyword>
<dbReference type="InterPro" id="IPR002888">
    <property type="entry name" value="2Fe-2S-bd"/>
</dbReference>
<reference evidence="8 9" key="1">
    <citation type="submission" date="2016-10" db="EMBL/GenBank/DDBJ databases">
        <title>Complete Genome Sequence of Peptococcaceae strain DCMF.</title>
        <authorList>
            <person name="Edwards R.J."/>
            <person name="Holland S.I."/>
            <person name="Deshpande N.P."/>
            <person name="Wong Y.K."/>
            <person name="Ertan H."/>
            <person name="Manefield M."/>
            <person name="Russell T.L."/>
            <person name="Lee M.J."/>
        </authorList>
    </citation>
    <scope>NUCLEOTIDE SEQUENCE [LARGE SCALE GENOMIC DNA]</scope>
    <source>
        <strain evidence="8 9">DCMF</strain>
    </source>
</reference>
<dbReference type="Proteomes" id="UP000323521">
    <property type="component" value="Chromosome"/>
</dbReference>
<evidence type="ECO:0000256" key="6">
    <source>
        <dbReference type="ARBA" id="ARBA00060707"/>
    </source>
</evidence>
<dbReference type="GO" id="GO:0051537">
    <property type="term" value="F:2 iron, 2 sulfur cluster binding"/>
    <property type="evidence" value="ECO:0007669"/>
    <property type="project" value="UniProtKB-KW"/>
</dbReference>
<dbReference type="InterPro" id="IPR051452">
    <property type="entry name" value="Diverse_Oxidoreductases"/>
</dbReference>
<dbReference type="GO" id="GO:0046872">
    <property type="term" value="F:metal ion binding"/>
    <property type="evidence" value="ECO:0007669"/>
    <property type="project" value="UniProtKB-KW"/>
</dbReference>
<keyword evidence="1" id="KW-0001">2Fe-2S</keyword>
<dbReference type="PROSITE" id="PS00197">
    <property type="entry name" value="2FE2S_FER_1"/>
    <property type="match status" value="1"/>
</dbReference>
<dbReference type="CDD" id="cd00207">
    <property type="entry name" value="fer2"/>
    <property type="match status" value="1"/>
</dbReference>
<name>A0A3G1KXL5_FORW1</name>
<dbReference type="FunFam" id="1.10.150.120:FF:000003">
    <property type="entry name" value="Carbon monoxide dehydrogenase, small subunit"/>
    <property type="match status" value="1"/>
</dbReference>
<organism evidence="8 9">
    <name type="scientific">Formimonas warabiya</name>
    <dbReference type="NCBI Taxonomy" id="1761012"/>
    <lineage>
        <taxon>Bacteria</taxon>
        <taxon>Bacillati</taxon>
        <taxon>Bacillota</taxon>
        <taxon>Clostridia</taxon>
        <taxon>Eubacteriales</taxon>
        <taxon>Peptococcaceae</taxon>
        <taxon>Candidatus Formimonas</taxon>
    </lineage>
</organism>
<evidence type="ECO:0000256" key="2">
    <source>
        <dbReference type="ARBA" id="ARBA00022723"/>
    </source>
</evidence>
<dbReference type="PANTHER" id="PTHR44379:SF5">
    <property type="entry name" value="OXIDOREDUCTASE WITH IRON-SULFUR SUBUNIT"/>
    <property type="match status" value="1"/>
</dbReference>
<gene>
    <name evidence="8" type="ORF">DCMF_22575</name>
</gene>
<dbReference type="InterPro" id="IPR006058">
    <property type="entry name" value="2Fe2S_fd_BS"/>
</dbReference>
<evidence type="ECO:0000256" key="4">
    <source>
        <dbReference type="ARBA" id="ARBA00023004"/>
    </source>
</evidence>
<protein>
    <submittedName>
        <fullName evidence="8">(2Fe-2S)-binding protein</fullName>
    </submittedName>
</protein>
<keyword evidence="3" id="KW-0560">Oxidoreductase</keyword>
<dbReference type="SUPFAM" id="SSF54292">
    <property type="entry name" value="2Fe-2S ferredoxin-like"/>
    <property type="match status" value="1"/>
</dbReference>
<dbReference type="InterPro" id="IPR012675">
    <property type="entry name" value="Beta-grasp_dom_sf"/>
</dbReference>
<proteinExistence type="predicted"/>
<dbReference type="Gene3D" id="3.10.20.30">
    <property type="match status" value="1"/>
</dbReference>
<evidence type="ECO:0000313" key="9">
    <source>
        <dbReference type="Proteomes" id="UP000323521"/>
    </source>
</evidence>
<dbReference type="SUPFAM" id="SSF47741">
    <property type="entry name" value="CO dehydrogenase ISP C-domain like"/>
    <property type="match status" value="1"/>
</dbReference>
<dbReference type="KEGG" id="fwa:DCMF_22575"/>
<dbReference type="AlphaFoldDB" id="A0A3G1KXL5"/>
<dbReference type="InterPro" id="IPR001041">
    <property type="entry name" value="2Fe-2S_ferredoxin-type"/>
</dbReference>
<keyword evidence="4" id="KW-0408">Iron</keyword>
<evidence type="ECO:0000256" key="5">
    <source>
        <dbReference type="ARBA" id="ARBA00023014"/>
    </source>
</evidence>
<dbReference type="PANTHER" id="PTHR44379">
    <property type="entry name" value="OXIDOREDUCTASE WITH IRON-SULFUR SUBUNIT"/>
    <property type="match status" value="1"/>
</dbReference>
<evidence type="ECO:0000256" key="1">
    <source>
        <dbReference type="ARBA" id="ARBA00022714"/>
    </source>
</evidence>
<sequence>MKRVPIKLKVNGQAYVFDAVPENKTLLSLIRDDIGLTGTKEGCAEGDCGACTVLLNGKTVDSCLVLAVEADGGEVLTIEGLSRDGNLHPIQQAFVDEGSVQCGYCIPGMIMSTYGLLQENPSPTDAEIKKGLEGNICRCTGYVRILNAVHKASEMMAKESK</sequence>
<feature type="domain" description="2Fe-2S ferredoxin-type" evidence="7">
    <location>
        <begin position="4"/>
        <end position="81"/>
    </location>
</feature>
<dbReference type="Gene3D" id="1.10.150.120">
    <property type="entry name" value="[2Fe-2S]-binding domain"/>
    <property type="match status" value="1"/>
</dbReference>
<dbReference type="InterPro" id="IPR036010">
    <property type="entry name" value="2Fe-2S_ferredoxin-like_sf"/>
</dbReference>